<reference evidence="1" key="1">
    <citation type="submission" date="2022-06" db="EMBL/GenBank/DDBJ databases">
        <authorList>
            <person name="Legras J.-L."/>
            <person name="Devillers H."/>
            <person name="Grondin C."/>
        </authorList>
    </citation>
    <scope>NUCLEOTIDE SEQUENCE</scope>
    <source>
        <strain evidence="1">CLIB 1444</strain>
    </source>
</reference>
<protein>
    <submittedName>
        <fullName evidence="1">Long chronological lifespan protein 2</fullName>
    </submittedName>
</protein>
<organism evidence="1 2">
    <name type="scientific">[Candida] jaroonii</name>
    <dbReference type="NCBI Taxonomy" id="467808"/>
    <lineage>
        <taxon>Eukaryota</taxon>
        <taxon>Fungi</taxon>
        <taxon>Dikarya</taxon>
        <taxon>Ascomycota</taxon>
        <taxon>Saccharomycotina</taxon>
        <taxon>Pichiomycetes</taxon>
        <taxon>Debaryomycetaceae</taxon>
        <taxon>Yamadazyma</taxon>
    </lineage>
</organism>
<proteinExistence type="predicted"/>
<dbReference type="EMBL" id="CALSDN010000006">
    <property type="protein sequence ID" value="CAH6721401.1"/>
    <property type="molecule type" value="Genomic_DNA"/>
</dbReference>
<name>A0ACA9Y8T7_9ASCO</name>
<dbReference type="Proteomes" id="UP001152531">
    <property type="component" value="Unassembled WGS sequence"/>
</dbReference>
<keyword evidence="2" id="KW-1185">Reference proteome</keyword>
<sequence length="119" mass="13405">MSIIILLFLTIVKANIFDFFQSQFTGQKQQPESAEIEKLNLNCDSYLCPDTNTCVESPSHCPCPFPSSQLRCFLPNGNYLCISKPNGNGYDGQDNWKVDAKDDNIRDCGWVSRAYKGLI</sequence>
<gene>
    <name evidence="1" type="ORF">CLIB1444_06S01288</name>
</gene>
<evidence type="ECO:0000313" key="1">
    <source>
        <dbReference type="EMBL" id="CAH6721401.1"/>
    </source>
</evidence>
<evidence type="ECO:0000313" key="2">
    <source>
        <dbReference type="Proteomes" id="UP001152531"/>
    </source>
</evidence>
<comment type="caution">
    <text evidence="1">The sequence shown here is derived from an EMBL/GenBank/DDBJ whole genome shotgun (WGS) entry which is preliminary data.</text>
</comment>
<accession>A0ACA9Y8T7</accession>